<feature type="transmembrane region" description="Helical" evidence="1">
    <location>
        <begin position="366"/>
        <end position="385"/>
    </location>
</feature>
<dbReference type="EMBL" id="QFVT01000002">
    <property type="protein sequence ID" value="PYC49230.1"/>
    <property type="molecule type" value="Genomic_DNA"/>
</dbReference>
<dbReference type="SUPFAM" id="SSF103473">
    <property type="entry name" value="MFS general substrate transporter"/>
    <property type="match status" value="1"/>
</dbReference>
<evidence type="ECO:0000256" key="1">
    <source>
        <dbReference type="SAM" id="Phobius"/>
    </source>
</evidence>
<evidence type="ECO:0000313" key="3">
    <source>
        <dbReference type="Proteomes" id="UP000248012"/>
    </source>
</evidence>
<keyword evidence="1" id="KW-1133">Transmembrane helix</keyword>
<dbReference type="OrthoDB" id="1117124at2"/>
<dbReference type="InterPro" id="IPR052528">
    <property type="entry name" value="Sugar_transport-like"/>
</dbReference>
<protein>
    <submittedName>
        <fullName evidence="2">MFS transporter</fullName>
    </submittedName>
</protein>
<dbReference type="InterPro" id="IPR036259">
    <property type="entry name" value="MFS_trans_sf"/>
</dbReference>
<feature type="transmembrane region" description="Helical" evidence="1">
    <location>
        <begin position="303"/>
        <end position="323"/>
    </location>
</feature>
<dbReference type="PANTHER" id="PTHR23526">
    <property type="entry name" value="INTEGRAL MEMBRANE TRANSPORT PROTEIN-RELATED"/>
    <property type="match status" value="1"/>
</dbReference>
<comment type="caution">
    <text evidence="2">The sequence shown here is derived from an EMBL/GenBank/DDBJ whole genome shotgun (WGS) entry which is preliminary data.</text>
</comment>
<organism evidence="2 3">
    <name type="scientific">Litorivita pollutaquae</name>
    <dbReference type="NCBI Taxonomy" id="2200892"/>
    <lineage>
        <taxon>Bacteria</taxon>
        <taxon>Pseudomonadati</taxon>
        <taxon>Pseudomonadota</taxon>
        <taxon>Alphaproteobacteria</taxon>
        <taxon>Rhodobacterales</taxon>
        <taxon>Paracoccaceae</taxon>
        <taxon>Litorivita</taxon>
    </lineage>
</organism>
<dbReference type="Proteomes" id="UP000248012">
    <property type="component" value="Unassembled WGS sequence"/>
</dbReference>
<name>A0A2V4NGL3_9RHOB</name>
<feature type="transmembrane region" description="Helical" evidence="1">
    <location>
        <begin position="51"/>
        <end position="72"/>
    </location>
</feature>
<feature type="transmembrane region" description="Helical" evidence="1">
    <location>
        <begin position="273"/>
        <end position="291"/>
    </location>
</feature>
<reference evidence="2 3" key="1">
    <citation type="submission" date="2018-05" db="EMBL/GenBank/DDBJ databases">
        <title>Oceanovita maritima gen. nov., sp. nov., a marine bacterium in the family Rhodobacteraceae isolated from surface seawater of Lundu port Xiamen, China.</title>
        <authorList>
            <person name="Hetharua B.H."/>
            <person name="Min D."/>
            <person name="Liao H."/>
            <person name="Tian Y."/>
        </authorList>
    </citation>
    <scope>NUCLEOTIDE SEQUENCE [LARGE SCALE GENOMIC DNA]</scope>
    <source>
        <strain evidence="2 3">FSX-11</strain>
    </source>
</reference>
<feature type="transmembrane region" description="Helical" evidence="1">
    <location>
        <begin position="242"/>
        <end position="261"/>
    </location>
</feature>
<feature type="transmembrane region" description="Helical" evidence="1">
    <location>
        <begin position="391"/>
        <end position="414"/>
    </location>
</feature>
<dbReference type="AlphaFoldDB" id="A0A2V4NGL3"/>
<accession>A0A2V4NGL3</accession>
<keyword evidence="1" id="KW-0472">Membrane</keyword>
<proteinExistence type="predicted"/>
<feature type="transmembrane region" description="Helical" evidence="1">
    <location>
        <begin position="162"/>
        <end position="184"/>
    </location>
</feature>
<keyword evidence="1" id="KW-0812">Transmembrane</keyword>
<feature type="transmembrane region" description="Helical" evidence="1">
    <location>
        <begin position="122"/>
        <end position="141"/>
    </location>
</feature>
<dbReference type="Gene3D" id="1.20.1250.20">
    <property type="entry name" value="MFS general substrate transporter like domains"/>
    <property type="match status" value="1"/>
</dbReference>
<feature type="transmembrane region" description="Helical" evidence="1">
    <location>
        <begin position="329"/>
        <end position="346"/>
    </location>
</feature>
<sequence>MPDTLQIATFERITGKPQKTPDAGEARNGLRHVAALAMTKLSDGLIDPKLVLSWLLTTLGAPALYAGALVPIREAGALLPQLFLADRLERMALRKRMWVAGSVIQGLAALMIALAGMTLTGAAAGLAICAALAVLALARAASSVAYKEVLGKTVAQSRRGAVTGMAGSLASALIFVFAVLMILGALQGRAAIIAAVALAGGLWLSAALTFWRIEEAPSQSSAPQGLRFWSVLGESAPLRRYIMVRGLLVSTALAPPYLVVLAQQAGAAGLSRLGVMVLASAAAAFLSSYVWGRLADRSARWVLMLSGVAGGAALVAALGLDLVGLAGEALLMPLALFALMIAYHGVRQGRSVYLVDMAPEGKRGRYGAVANTAIGTILLGAGAIGGGVSLIGTQAVVAVFAVMAFAGGALALTLDEVGRAE</sequence>
<feature type="transmembrane region" description="Helical" evidence="1">
    <location>
        <begin position="190"/>
        <end position="211"/>
    </location>
</feature>
<gene>
    <name evidence="2" type="ORF">DI396_01790</name>
</gene>
<dbReference type="PANTHER" id="PTHR23526:SF2">
    <property type="entry name" value="MAJOR FACILITATOR SUPERFAMILY (MFS) PROFILE DOMAIN-CONTAINING PROTEIN"/>
    <property type="match status" value="1"/>
</dbReference>
<evidence type="ECO:0000313" key="2">
    <source>
        <dbReference type="EMBL" id="PYC49230.1"/>
    </source>
</evidence>
<keyword evidence="3" id="KW-1185">Reference proteome</keyword>
<dbReference type="RefSeq" id="WP_110794828.1">
    <property type="nucleotide sequence ID" value="NZ_KZ826481.1"/>
</dbReference>
<feature type="transmembrane region" description="Helical" evidence="1">
    <location>
        <begin position="97"/>
        <end position="116"/>
    </location>
</feature>